<proteinExistence type="predicted"/>
<sequence length="102" mass="11493">MPLTPAHYRARLQWYLDRSGWNHDDWERIVLATNLASNCVLKLIEDECGDAQDSVPILLSLLQATQALNQQLWSGVSFLLTAGLLWSSLEAHLQHNCASTTF</sequence>
<accession>A0A8X6VZB6</accession>
<evidence type="ECO:0000313" key="1">
    <source>
        <dbReference type="EMBL" id="GFY25116.1"/>
    </source>
</evidence>
<comment type="caution">
    <text evidence="1">The sequence shown here is derived from an EMBL/GenBank/DDBJ whole genome shotgun (WGS) entry which is preliminary data.</text>
</comment>
<reference evidence="1" key="1">
    <citation type="submission" date="2020-08" db="EMBL/GenBank/DDBJ databases">
        <title>Multicomponent nature underlies the extraordinary mechanical properties of spider dragline silk.</title>
        <authorList>
            <person name="Kono N."/>
            <person name="Nakamura H."/>
            <person name="Mori M."/>
            <person name="Yoshida Y."/>
            <person name="Ohtoshi R."/>
            <person name="Malay A.D."/>
            <person name="Moran D.A.P."/>
            <person name="Tomita M."/>
            <person name="Numata K."/>
            <person name="Arakawa K."/>
        </authorList>
    </citation>
    <scope>NUCLEOTIDE SEQUENCE</scope>
</reference>
<keyword evidence="2" id="KW-1185">Reference proteome</keyword>
<dbReference type="EMBL" id="BMAU01021370">
    <property type="protein sequence ID" value="GFY25116.1"/>
    <property type="molecule type" value="Genomic_DNA"/>
</dbReference>
<dbReference type="AlphaFoldDB" id="A0A8X6VZB6"/>
<dbReference type="Proteomes" id="UP000887159">
    <property type="component" value="Unassembled WGS sequence"/>
</dbReference>
<name>A0A8X6VZB6_TRICX</name>
<organism evidence="1 2">
    <name type="scientific">Trichonephila clavipes</name>
    <name type="common">Golden silk orbweaver</name>
    <name type="synonym">Nephila clavipes</name>
    <dbReference type="NCBI Taxonomy" id="2585209"/>
    <lineage>
        <taxon>Eukaryota</taxon>
        <taxon>Metazoa</taxon>
        <taxon>Ecdysozoa</taxon>
        <taxon>Arthropoda</taxon>
        <taxon>Chelicerata</taxon>
        <taxon>Arachnida</taxon>
        <taxon>Araneae</taxon>
        <taxon>Araneomorphae</taxon>
        <taxon>Entelegynae</taxon>
        <taxon>Araneoidea</taxon>
        <taxon>Nephilidae</taxon>
        <taxon>Trichonephila</taxon>
    </lineage>
</organism>
<gene>
    <name evidence="1" type="ORF">TNCV_2693071</name>
</gene>
<evidence type="ECO:0000313" key="2">
    <source>
        <dbReference type="Proteomes" id="UP000887159"/>
    </source>
</evidence>
<protein>
    <submittedName>
        <fullName evidence="1">Uncharacterized protein</fullName>
    </submittedName>
</protein>